<accession>A0AAD4N115</accession>
<gene>
    <name evidence="4" type="ORF">DdX_12286</name>
</gene>
<feature type="compositionally biased region" description="Low complexity" evidence="1">
    <location>
        <begin position="487"/>
        <end position="502"/>
    </location>
</feature>
<evidence type="ECO:0000313" key="5">
    <source>
        <dbReference type="Proteomes" id="UP001201812"/>
    </source>
</evidence>
<feature type="compositionally biased region" description="Polar residues" evidence="1">
    <location>
        <begin position="62"/>
        <end position="72"/>
    </location>
</feature>
<dbReference type="GO" id="GO:0016998">
    <property type="term" value="P:cell wall macromolecule catabolic process"/>
    <property type="evidence" value="ECO:0007669"/>
    <property type="project" value="InterPro"/>
</dbReference>
<feature type="domain" description="Glycoside hydrolase family 19 catalytic" evidence="3">
    <location>
        <begin position="214"/>
        <end position="358"/>
    </location>
</feature>
<dbReference type="Gene3D" id="3.30.20.10">
    <property type="entry name" value="Endochitinase, domain 2"/>
    <property type="match status" value="1"/>
</dbReference>
<keyword evidence="5" id="KW-1185">Reference proteome</keyword>
<dbReference type="GO" id="GO:0006032">
    <property type="term" value="P:chitin catabolic process"/>
    <property type="evidence" value="ECO:0007669"/>
    <property type="project" value="InterPro"/>
</dbReference>
<dbReference type="CDD" id="cd00325">
    <property type="entry name" value="chitinase_GH19"/>
    <property type="match status" value="1"/>
</dbReference>
<feature type="signal peptide" evidence="2">
    <location>
        <begin position="1"/>
        <end position="19"/>
    </location>
</feature>
<name>A0AAD4N115_9BILA</name>
<dbReference type="SUPFAM" id="SSF53955">
    <property type="entry name" value="Lysozyme-like"/>
    <property type="match status" value="1"/>
</dbReference>
<dbReference type="Pfam" id="PF00182">
    <property type="entry name" value="Glyco_hydro_19"/>
    <property type="match status" value="1"/>
</dbReference>
<evidence type="ECO:0000259" key="3">
    <source>
        <dbReference type="Pfam" id="PF00182"/>
    </source>
</evidence>
<feature type="chain" id="PRO_5042006796" evidence="2">
    <location>
        <begin position="20"/>
        <end position="502"/>
    </location>
</feature>
<evidence type="ECO:0000313" key="4">
    <source>
        <dbReference type="EMBL" id="KAI1707731.1"/>
    </source>
</evidence>
<dbReference type="Proteomes" id="UP001201812">
    <property type="component" value="Unassembled WGS sequence"/>
</dbReference>
<dbReference type="Gene3D" id="1.10.530.10">
    <property type="match status" value="1"/>
</dbReference>
<proteinExistence type="predicted"/>
<sequence>MLPLFVLLVAVSHFSGCQSAAGPAQIDDNLILTGNEPNSVAKTPAAIEGSGEEDGSGEDPTLTPQRDTSGANCPSEAKYGSGPPANCQQPTDPNNRPKSGLEAWFTKEMFSDLFPYANIGWGPNACFPYSYEGFVIAARYFPGFGTTSPQNGLSEKENTRRDVATFLAHAIQETGLNDISLYSGGRSEAQADNCFYRGGLFNWFEGGPVSAFLNPSSPGYQPKDGDQCYVNGRYCSPSEFYPCGNGTSGDYYESCYFGRGAIQISYNYNYGQFQDWLATQNIHVDLLTNPNLVMTSTNPPLALMASLWFYMTPQPPKPAMHDIILGRWVAGSVNEAAGYSGPIFGPTSLVINNECMGEDPTAPGGGGENRRIRAFKWFSQYYDVPVGNETTLTCKGMPQRLDQIPQNVSYQPDWSTTWKDEPCQCAPASYGGNIPYFQPGYYPQEFVDQNSANQERCVSALYSNPASFNVDRSTSPCLNHPPASLAQTTSQPSNSQSSTTAS</sequence>
<keyword evidence="2" id="KW-0732">Signal</keyword>
<feature type="region of interest" description="Disordered" evidence="1">
    <location>
        <begin position="35"/>
        <end position="100"/>
    </location>
</feature>
<dbReference type="PANTHER" id="PTHR47836">
    <property type="entry name" value="PROTEIN CBG09520-RELATED"/>
    <property type="match status" value="1"/>
</dbReference>
<organism evidence="4 5">
    <name type="scientific">Ditylenchus destructor</name>
    <dbReference type="NCBI Taxonomy" id="166010"/>
    <lineage>
        <taxon>Eukaryota</taxon>
        <taxon>Metazoa</taxon>
        <taxon>Ecdysozoa</taxon>
        <taxon>Nematoda</taxon>
        <taxon>Chromadorea</taxon>
        <taxon>Rhabditida</taxon>
        <taxon>Tylenchina</taxon>
        <taxon>Tylenchomorpha</taxon>
        <taxon>Sphaerularioidea</taxon>
        <taxon>Anguinidae</taxon>
        <taxon>Anguininae</taxon>
        <taxon>Ditylenchus</taxon>
    </lineage>
</organism>
<dbReference type="InterPro" id="IPR000726">
    <property type="entry name" value="Glyco_hydro_19_cat"/>
</dbReference>
<dbReference type="PANTHER" id="PTHR47836:SF2">
    <property type="entry name" value="GLYCOSIDE HYDROLASE FAMILY 19 CATALYTIC DOMAIN-CONTAINING PROTEIN"/>
    <property type="match status" value="1"/>
</dbReference>
<dbReference type="InterPro" id="IPR023346">
    <property type="entry name" value="Lysozyme-like_dom_sf"/>
</dbReference>
<protein>
    <submittedName>
        <fullName evidence="4">Chitinase class I domain-containing protein</fullName>
    </submittedName>
</protein>
<comment type="caution">
    <text evidence="4">The sequence shown here is derived from an EMBL/GenBank/DDBJ whole genome shotgun (WGS) entry which is preliminary data.</text>
</comment>
<reference evidence="4" key="1">
    <citation type="submission" date="2022-01" db="EMBL/GenBank/DDBJ databases">
        <title>Genome Sequence Resource for Two Populations of Ditylenchus destructor, the Migratory Endoparasitic Phytonematode.</title>
        <authorList>
            <person name="Zhang H."/>
            <person name="Lin R."/>
            <person name="Xie B."/>
        </authorList>
    </citation>
    <scope>NUCLEOTIDE SEQUENCE</scope>
    <source>
        <strain evidence="4">BazhouSP</strain>
    </source>
</reference>
<dbReference type="AlphaFoldDB" id="A0AAD4N115"/>
<feature type="compositionally biased region" description="Polar residues" evidence="1">
    <location>
        <begin position="86"/>
        <end position="97"/>
    </location>
</feature>
<dbReference type="EMBL" id="JAKKPZ010000039">
    <property type="protein sequence ID" value="KAI1707731.1"/>
    <property type="molecule type" value="Genomic_DNA"/>
</dbReference>
<evidence type="ECO:0000256" key="1">
    <source>
        <dbReference type="SAM" id="MobiDB-lite"/>
    </source>
</evidence>
<evidence type="ECO:0000256" key="2">
    <source>
        <dbReference type="SAM" id="SignalP"/>
    </source>
</evidence>
<dbReference type="GO" id="GO:0004568">
    <property type="term" value="F:chitinase activity"/>
    <property type="evidence" value="ECO:0007669"/>
    <property type="project" value="InterPro"/>
</dbReference>
<feature type="region of interest" description="Disordered" evidence="1">
    <location>
        <begin position="478"/>
        <end position="502"/>
    </location>
</feature>